<keyword evidence="3" id="KW-1185">Reference proteome</keyword>
<feature type="region of interest" description="Disordered" evidence="1">
    <location>
        <begin position="1"/>
        <end position="50"/>
    </location>
</feature>
<feature type="compositionally biased region" description="Low complexity" evidence="1">
    <location>
        <begin position="1"/>
        <end position="45"/>
    </location>
</feature>
<evidence type="ECO:0000313" key="3">
    <source>
        <dbReference type="Proteomes" id="UP000095192"/>
    </source>
</evidence>
<accession>A0A1D3D3D2</accession>
<gene>
    <name evidence="2" type="ORF">cyc_00556</name>
</gene>
<dbReference type="AlphaFoldDB" id="A0A1D3D3D2"/>
<feature type="region of interest" description="Disordered" evidence="1">
    <location>
        <begin position="67"/>
        <end position="101"/>
    </location>
</feature>
<dbReference type="InParanoid" id="A0A1D3D3D2"/>
<organism evidence="2 3">
    <name type="scientific">Cyclospora cayetanensis</name>
    <dbReference type="NCBI Taxonomy" id="88456"/>
    <lineage>
        <taxon>Eukaryota</taxon>
        <taxon>Sar</taxon>
        <taxon>Alveolata</taxon>
        <taxon>Apicomplexa</taxon>
        <taxon>Conoidasida</taxon>
        <taxon>Coccidia</taxon>
        <taxon>Eucoccidiorida</taxon>
        <taxon>Eimeriorina</taxon>
        <taxon>Eimeriidae</taxon>
        <taxon>Cyclospora</taxon>
    </lineage>
</organism>
<sequence length="204" mass="21452">MQQQQFAAAAVTQAPASSAAHPAAATPQQQQPTAAPAWQQHNQLKQHQKNYTSGLLLQQILQMDAQQRQQGEAGEGLTEGLQPAASGGEERRASGMSMPPASIALPAATHQKAGDFSARPVSKALLLTRSAAAVQQERLQHREAASQPIDGLTDLSAQGRSSCNEAYNFSHVVGSTALTPSPLASPPEAFRRSPERMSPATTSA</sequence>
<dbReference type="EMBL" id="JROU02000916">
    <property type="protein sequence ID" value="OEH77952.1"/>
    <property type="molecule type" value="Genomic_DNA"/>
</dbReference>
<comment type="caution">
    <text evidence="2">The sequence shown here is derived from an EMBL/GenBank/DDBJ whole genome shotgun (WGS) entry which is preliminary data.</text>
</comment>
<proteinExistence type="predicted"/>
<reference evidence="2 3" key="1">
    <citation type="journal article" date="2016" name="BMC Genomics">
        <title>Comparative genomics reveals Cyclospora cayetanensis possesses coccidia-like metabolism and invasion components but unique surface antigens.</title>
        <authorList>
            <person name="Liu S."/>
            <person name="Wang L."/>
            <person name="Zheng H."/>
            <person name="Xu Z."/>
            <person name="Roellig D.M."/>
            <person name="Li N."/>
            <person name="Frace M.A."/>
            <person name="Tang K."/>
            <person name="Arrowood M.J."/>
            <person name="Moss D.M."/>
            <person name="Zhang L."/>
            <person name="Feng Y."/>
            <person name="Xiao L."/>
        </authorList>
    </citation>
    <scope>NUCLEOTIDE SEQUENCE [LARGE SCALE GENOMIC DNA]</scope>
    <source>
        <strain evidence="2 3">CHN_HEN01</strain>
    </source>
</reference>
<name>A0A1D3D3D2_9EIME</name>
<evidence type="ECO:0000256" key="1">
    <source>
        <dbReference type="SAM" id="MobiDB-lite"/>
    </source>
</evidence>
<dbReference type="VEuPathDB" id="ToxoDB:cyc_00556"/>
<protein>
    <submittedName>
        <fullName evidence="2">Uncharacterized protein</fullName>
    </submittedName>
</protein>
<feature type="region of interest" description="Disordered" evidence="1">
    <location>
        <begin position="175"/>
        <end position="204"/>
    </location>
</feature>
<dbReference type="Proteomes" id="UP000095192">
    <property type="component" value="Unassembled WGS sequence"/>
</dbReference>
<feature type="compositionally biased region" description="Low complexity" evidence="1">
    <location>
        <begin position="67"/>
        <end position="76"/>
    </location>
</feature>
<evidence type="ECO:0000313" key="2">
    <source>
        <dbReference type="EMBL" id="OEH77952.1"/>
    </source>
</evidence>